<dbReference type="Proteomes" id="UP000257109">
    <property type="component" value="Unassembled WGS sequence"/>
</dbReference>
<evidence type="ECO:0000259" key="5">
    <source>
        <dbReference type="SMART" id="SM00499"/>
    </source>
</evidence>
<feature type="chain" id="PRO_5016861328" evidence="4">
    <location>
        <begin position="33"/>
        <end position="99"/>
    </location>
</feature>
<keyword evidence="7" id="KW-1185">Reference proteome</keyword>
<evidence type="ECO:0000256" key="3">
    <source>
        <dbReference type="ARBA" id="ARBA00038300"/>
    </source>
</evidence>
<reference evidence="6" key="1">
    <citation type="submission" date="2018-05" db="EMBL/GenBank/DDBJ databases">
        <title>Draft genome of Mucuna pruriens seed.</title>
        <authorList>
            <person name="Nnadi N.E."/>
            <person name="Vos R."/>
            <person name="Hasami M.H."/>
            <person name="Devisetty U.K."/>
            <person name="Aguiy J.C."/>
        </authorList>
    </citation>
    <scope>NUCLEOTIDE SEQUENCE [LARGE SCALE GENOMIC DNA]</scope>
    <source>
        <strain evidence="6">JCA_2017</strain>
    </source>
</reference>
<dbReference type="AlphaFoldDB" id="A0A371ESA8"/>
<dbReference type="PANTHER" id="PTHR35501">
    <property type="entry name" value="PROTEIN YY1"/>
    <property type="match status" value="1"/>
</dbReference>
<dbReference type="SMART" id="SM00499">
    <property type="entry name" value="AAI"/>
    <property type="match status" value="1"/>
</dbReference>
<evidence type="ECO:0000256" key="4">
    <source>
        <dbReference type="SAM" id="SignalP"/>
    </source>
</evidence>
<dbReference type="SUPFAM" id="SSF47699">
    <property type="entry name" value="Bifunctional inhibitor/lipid-transfer protein/seed storage 2S albumin"/>
    <property type="match status" value="1"/>
</dbReference>
<accession>A0A371ESA8</accession>
<dbReference type="Pfam" id="PF14368">
    <property type="entry name" value="LTP_2"/>
    <property type="match status" value="1"/>
</dbReference>
<evidence type="ECO:0000256" key="1">
    <source>
        <dbReference type="ARBA" id="ARBA00004613"/>
    </source>
</evidence>
<feature type="domain" description="Bifunctional inhibitor/plant lipid transfer protein/seed storage helical" evidence="5">
    <location>
        <begin position="37"/>
        <end position="97"/>
    </location>
</feature>
<name>A0A371ESA8_MUCPR</name>
<evidence type="ECO:0000313" key="6">
    <source>
        <dbReference type="EMBL" id="RDX68839.1"/>
    </source>
</evidence>
<comment type="subcellular location">
    <subcellularLocation>
        <location evidence="1">Secreted</location>
    </subcellularLocation>
</comment>
<feature type="non-terminal residue" evidence="6">
    <location>
        <position position="1"/>
    </location>
</feature>
<comment type="caution">
    <text evidence="6">The sequence shown here is derived from an EMBL/GenBank/DDBJ whole genome shotgun (WGS) entry which is preliminary data.</text>
</comment>
<dbReference type="EMBL" id="QJKJ01012361">
    <property type="protein sequence ID" value="RDX68839.1"/>
    <property type="molecule type" value="Genomic_DNA"/>
</dbReference>
<keyword evidence="4" id="KW-0732">Signal</keyword>
<dbReference type="OrthoDB" id="1873458at2759"/>
<dbReference type="GO" id="GO:0005576">
    <property type="term" value="C:extracellular region"/>
    <property type="evidence" value="ECO:0007669"/>
    <property type="project" value="UniProtKB-SubCell"/>
</dbReference>
<dbReference type="InterPro" id="IPR036312">
    <property type="entry name" value="Bifun_inhib/LTP/seed_sf"/>
</dbReference>
<evidence type="ECO:0000256" key="2">
    <source>
        <dbReference type="ARBA" id="ARBA00022525"/>
    </source>
</evidence>
<proteinExistence type="inferred from homology"/>
<comment type="similarity">
    <text evidence="3">Belongs to the A9/FIL1 family.</text>
</comment>
<feature type="signal peptide" evidence="4">
    <location>
        <begin position="1"/>
        <end position="32"/>
    </location>
</feature>
<dbReference type="STRING" id="157652.A0A371ESA8"/>
<keyword evidence="2" id="KW-0964">Secreted</keyword>
<organism evidence="6 7">
    <name type="scientific">Mucuna pruriens</name>
    <name type="common">Velvet bean</name>
    <name type="synonym">Dolichos pruriens</name>
    <dbReference type="NCBI Taxonomy" id="157652"/>
    <lineage>
        <taxon>Eukaryota</taxon>
        <taxon>Viridiplantae</taxon>
        <taxon>Streptophyta</taxon>
        <taxon>Embryophyta</taxon>
        <taxon>Tracheophyta</taxon>
        <taxon>Spermatophyta</taxon>
        <taxon>Magnoliopsida</taxon>
        <taxon>eudicotyledons</taxon>
        <taxon>Gunneridae</taxon>
        <taxon>Pentapetalae</taxon>
        <taxon>rosids</taxon>
        <taxon>fabids</taxon>
        <taxon>Fabales</taxon>
        <taxon>Fabaceae</taxon>
        <taxon>Papilionoideae</taxon>
        <taxon>50 kb inversion clade</taxon>
        <taxon>NPAAA clade</taxon>
        <taxon>indigoferoid/millettioid clade</taxon>
        <taxon>Phaseoleae</taxon>
        <taxon>Mucuna</taxon>
    </lineage>
</organism>
<dbReference type="Gene3D" id="1.10.110.10">
    <property type="entry name" value="Plant lipid-transfer and hydrophobic proteins"/>
    <property type="match status" value="1"/>
</dbReference>
<sequence>MKMGSAAKSIIGCEVAVLVLLVVTQGTQMARAQSSSCSNQLSNLNVCAPYVVPGAAITNPSATCCTALQAIDPNCLCNTIRISSQLPSQCQIPPLSCGI</sequence>
<dbReference type="InterPro" id="IPR016140">
    <property type="entry name" value="Bifunc_inhib/LTP/seed_store"/>
</dbReference>
<dbReference type="PANTHER" id="PTHR35501:SF3">
    <property type="entry name" value="PROTEIN YY1"/>
    <property type="match status" value="1"/>
</dbReference>
<gene>
    <name evidence="6" type="primary">MEN-8</name>
    <name evidence="6" type="ORF">CR513_52129</name>
</gene>
<evidence type="ECO:0000313" key="7">
    <source>
        <dbReference type="Proteomes" id="UP000257109"/>
    </source>
</evidence>
<protein>
    <submittedName>
        <fullName evidence="6">Protein MEN-8</fullName>
    </submittedName>
</protein>